<dbReference type="AlphaFoldDB" id="A0A239W3I5"/>
<organism evidence="1 2">
    <name type="scientific">Cutibacterium granulosum</name>
    <dbReference type="NCBI Taxonomy" id="33011"/>
    <lineage>
        <taxon>Bacteria</taxon>
        <taxon>Bacillati</taxon>
        <taxon>Actinomycetota</taxon>
        <taxon>Actinomycetes</taxon>
        <taxon>Propionibacteriales</taxon>
        <taxon>Propionibacteriaceae</taxon>
        <taxon>Cutibacterium</taxon>
    </lineage>
</organism>
<name>A0A239W3I5_9ACTN</name>
<dbReference type="KEGG" id="cgrn:4412665_00245"/>
<dbReference type="Proteomes" id="UP000215332">
    <property type="component" value="Chromosome 1"/>
</dbReference>
<protein>
    <submittedName>
        <fullName evidence="1">Uncharacterized protein</fullName>
    </submittedName>
</protein>
<dbReference type="RefSeq" id="WP_065860550.1">
    <property type="nucleotide sequence ID" value="NZ_LT906441.1"/>
</dbReference>
<dbReference type="EMBL" id="LT906441">
    <property type="protein sequence ID" value="SNV29145.1"/>
    <property type="molecule type" value="Genomic_DNA"/>
</dbReference>
<reference evidence="1 2" key="1">
    <citation type="submission" date="2017-06" db="EMBL/GenBank/DDBJ databases">
        <authorList>
            <consortium name="Pathogen Informatics"/>
        </authorList>
    </citation>
    <scope>NUCLEOTIDE SEQUENCE [LARGE SCALE GENOMIC DNA]</scope>
    <source>
        <strain evidence="1 2">NCTC11865</strain>
    </source>
</reference>
<sequence length="498" mass="54974">MGSIEPFRYELAWAADRPVLTNPELGLDVLVDRGTSYSFTSDITLLDSTDRRLLRAGVVLAHRVIEGIGEWYMDAPIWQPWLPVDHSVALGMVGDLPRDYICLIKPFLRGVPLAPVAALTCQRVELAMKDDHDETTAIIRDDRITVTQSGVTTSRVREITITPQVDPTAAQHEWVTNRILALGGTPVQSHPSVIEHLGAGAGVLSDYPLPPRHIATKIDAFVSDELHTCLRRIVESDLSARSQGMDFGDHPTHHGEAATALGARRDDELLGLGSDPVDTADGAGIHDELHGPIDGLLSQIVNLQQTVDGLSGILDPQWAEELETRVEPLLQLNPDEVSVHLLPESYFRMLDFLVVAARGPRLVVDPAQPVQELLDAQLDKAVEAVMQRCSQLTIDDDCTWQRARRVVHHAMNVAQVVPHSRRAHRIKRRLGRIADAMAGTGSVIDSPTPSDISHMTPMAAYEAGRETERRIVVQRRLRAGFADDWPKLRSKLRKVVKA</sequence>
<gene>
    <name evidence="1" type="ORF">SAMEA4412665_00245</name>
</gene>
<evidence type="ECO:0000313" key="1">
    <source>
        <dbReference type="EMBL" id="SNV29145.1"/>
    </source>
</evidence>
<evidence type="ECO:0000313" key="2">
    <source>
        <dbReference type="Proteomes" id="UP000215332"/>
    </source>
</evidence>
<accession>A0A239W3I5</accession>
<proteinExistence type="predicted"/>